<name>A0ABP4LIL1_9ACTN</name>
<dbReference type="Gene3D" id="1.20.1250.20">
    <property type="entry name" value="MFS general substrate transporter like domains"/>
    <property type="match status" value="1"/>
</dbReference>
<evidence type="ECO:0000259" key="7">
    <source>
        <dbReference type="PROSITE" id="PS50850"/>
    </source>
</evidence>
<feature type="transmembrane region" description="Helical" evidence="6">
    <location>
        <begin position="259"/>
        <end position="278"/>
    </location>
</feature>
<evidence type="ECO:0000256" key="6">
    <source>
        <dbReference type="SAM" id="Phobius"/>
    </source>
</evidence>
<feature type="transmembrane region" description="Helical" evidence="6">
    <location>
        <begin position="188"/>
        <end position="207"/>
    </location>
</feature>
<accession>A0ABP4LIL1</accession>
<dbReference type="SUPFAM" id="SSF103473">
    <property type="entry name" value="MFS general substrate transporter"/>
    <property type="match status" value="1"/>
</dbReference>
<dbReference type="PANTHER" id="PTHR23518:SF2">
    <property type="entry name" value="MAJOR FACILITATOR SUPERFAMILY TRANSPORTER"/>
    <property type="match status" value="1"/>
</dbReference>
<keyword evidence="4 6" id="KW-0472">Membrane</keyword>
<evidence type="ECO:0000313" key="9">
    <source>
        <dbReference type="Proteomes" id="UP001500363"/>
    </source>
</evidence>
<keyword evidence="9" id="KW-1185">Reference proteome</keyword>
<comment type="caution">
    <text evidence="8">The sequence shown here is derived from an EMBL/GenBank/DDBJ whole genome shotgun (WGS) entry which is preliminary data.</text>
</comment>
<dbReference type="PANTHER" id="PTHR23518">
    <property type="entry name" value="C-METHYLTRANSFERASE"/>
    <property type="match status" value="1"/>
</dbReference>
<dbReference type="Pfam" id="PF07690">
    <property type="entry name" value="MFS_1"/>
    <property type="match status" value="1"/>
</dbReference>
<gene>
    <name evidence="8" type="ORF">GCM10009741_27760</name>
</gene>
<dbReference type="CDD" id="cd17370">
    <property type="entry name" value="MFS_MJ1317_like"/>
    <property type="match status" value="1"/>
</dbReference>
<reference evidence="9" key="1">
    <citation type="journal article" date="2019" name="Int. J. Syst. Evol. Microbiol.">
        <title>The Global Catalogue of Microorganisms (GCM) 10K type strain sequencing project: providing services to taxonomists for standard genome sequencing and annotation.</title>
        <authorList>
            <consortium name="The Broad Institute Genomics Platform"/>
            <consortium name="The Broad Institute Genome Sequencing Center for Infectious Disease"/>
            <person name="Wu L."/>
            <person name="Ma J."/>
        </authorList>
    </citation>
    <scope>NUCLEOTIDE SEQUENCE [LARGE SCALE GENOMIC DNA]</scope>
    <source>
        <strain evidence="9">JCM 14303</strain>
    </source>
</reference>
<proteinExistence type="predicted"/>
<feature type="region of interest" description="Disordered" evidence="5">
    <location>
        <begin position="214"/>
        <end position="238"/>
    </location>
</feature>
<feature type="transmembrane region" description="Helical" evidence="6">
    <location>
        <begin position="290"/>
        <end position="309"/>
    </location>
</feature>
<dbReference type="Proteomes" id="UP001500363">
    <property type="component" value="Unassembled WGS sequence"/>
</dbReference>
<evidence type="ECO:0000256" key="4">
    <source>
        <dbReference type="ARBA" id="ARBA00023136"/>
    </source>
</evidence>
<keyword evidence="2 6" id="KW-0812">Transmembrane</keyword>
<evidence type="ECO:0000256" key="3">
    <source>
        <dbReference type="ARBA" id="ARBA00022989"/>
    </source>
</evidence>
<dbReference type="InterPro" id="IPR036259">
    <property type="entry name" value="MFS_trans_sf"/>
</dbReference>
<sequence>MYLANSRAADQATRRVGGTPRWHRVPPNVLALGVVSLVTDISAEMVTAVLPLYLVLGLGLNPLQFGLLDGLYAGSTALLRLVGGHAADRWRRLKTVAGIGYALSAVCKLGLLAAGSSVAAIGAVLAVDRAGKGIRTAPRDALISLSSSPETLGRSFGVHRALDTFGAFLGPLVAVAVLWASLGSYDAVFVFSFCIAGCGVLLLVLLVKDHRPPSAQPTGVRGRPASSPPPSGGEAGEAREPVPLRTMLGLLRISSFRRCCVWAAGLGLVTITDSFVYLALQRRWEIESTWFPLLALGTAGSFLLLAVPLGRLADRVGRWKVFLAGHAALVVALLLICGPATSPWIAVVALALHGCFYAATDGVLPATAGPLLPEHLRASGLALLQTGQALARMVSAVLVGLAWTLWDLRPALIATTAALLVVTLAAAAFKPWEVKR</sequence>
<dbReference type="InterPro" id="IPR020846">
    <property type="entry name" value="MFS_dom"/>
</dbReference>
<feature type="transmembrane region" description="Helical" evidence="6">
    <location>
        <begin position="321"/>
        <end position="341"/>
    </location>
</feature>
<dbReference type="RefSeq" id="WP_344174003.1">
    <property type="nucleotide sequence ID" value="NZ_BAAANC010000002.1"/>
</dbReference>
<protein>
    <submittedName>
        <fullName evidence="8">MFS transporter</fullName>
    </submittedName>
</protein>
<dbReference type="PROSITE" id="PS50850">
    <property type="entry name" value="MFS"/>
    <property type="match status" value="1"/>
</dbReference>
<evidence type="ECO:0000256" key="2">
    <source>
        <dbReference type="ARBA" id="ARBA00022692"/>
    </source>
</evidence>
<feature type="transmembrane region" description="Helical" evidence="6">
    <location>
        <begin position="412"/>
        <end position="429"/>
    </location>
</feature>
<feature type="transmembrane region" description="Helical" evidence="6">
    <location>
        <begin position="161"/>
        <end position="182"/>
    </location>
</feature>
<evidence type="ECO:0000256" key="5">
    <source>
        <dbReference type="SAM" id="MobiDB-lite"/>
    </source>
</evidence>
<comment type="subcellular location">
    <subcellularLocation>
        <location evidence="1">Cell membrane</location>
        <topology evidence="1">Multi-pass membrane protein</topology>
    </subcellularLocation>
</comment>
<dbReference type="InterPro" id="IPR011701">
    <property type="entry name" value="MFS"/>
</dbReference>
<organism evidence="8 9">
    <name type="scientific">Kribbella lupini</name>
    <dbReference type="NCBI Taxonomy" id="291602"/>
    <lineage>
        <taxon>Bacteria</taxon>
        <taxon>Bacillati</taxon>
        <taxon>Actinomycetota</taxon>
        <taxon>Actinomycetes</taxon>
        <taxon>Propionibacteriales</taxon>
        <taxon>Kribbellaceae</taxon>
        <taxon>Kribbella</taxon>
    </lineage>
</organism>
<dbReference type="EMBL" id="BAAANC010000002">
    <property type="protein sequence ID" value="GAA1524780.1"/>
    <property type="molecule type" value="Genomic_DNA"/>
</dbReference>
<evidence type="ECO:0000313" key="8">
    <source>
        <dbReference type="EMBL" id="GAA1524780.1"/>
    </source>
</evidence>
<evidence type="ECO:0000256" key="1">
    <source>
        <dbReference type="ARBA" id="ARBA00004651"/>
    </source>
</evidence>
<feature type="transmembrane region" description="Helical" evidence="6">
    <location>
        <begin position="99"/>
        <end position="127"/>
    </location>
</feature>
<keyword evidence="3 6" id="KW-1133">Transmembrane helix</keyword>
<feature type="domain" description="Major facilitator superfamily (MFS) profile" evidence="7">
    <location>
        <begin position="28"/>
        <end position="435"/>
    </location>
</feature>